<organism evidence="2">
    <name type="scientific">Pseudomonas aeruginosa</name>
    <dbReference type="NCBI Taxonomy" id="287"/>
    <lineage>
        <taxon>Bacteria</taxon>
        <taxon>Pseudomonadati</taxon>
        <taxon>Pseudomonadota</taxon>
        <taxon>Gammaproteobacteria</taxon>
        <taxon>Pseudomonadales</taxon>
        <taxon>Pseudomonadaceae</taxon>
        <taxon>Pseudomonas</taxon>
    </lineage>
</organism>
<proteinExistence type="predicted"/>
<sequence>MAPVSGPIPFRSSVRPAPGATRWQPPALPNDCLARTTHTSPVCRYRQATTKSASRAAGRCPVEIPRRLRAMPDVTAYRPLEHFQKVELMLELKLREGPSWICLNCGYHLDGSGAQPCPDCGKSRYWTSGWSVGRGHRFSAAREEWENRLRTRSRSPVASTAPVATDDVCTQLRTEVRMLRSAHDDLACSRQSDRRSLQALVKRLLDAAATDSLPRSLAEMETWLQLNSEETTNA</sequence>
<name>A0A6H0JNB5_PSEAI</name>
<evidence type="ECO:0000256" key="1">
    <source>
        <dbReference type="SAM" id="MobiDB-lite"/>
    </source>
</evidence>
<evidence type="ECO:0000313" key="2">
    <source>
        <dbReference type="EMBL" id="QIU80345.1"/>
    </source>
</evidence>
<reference evidence="2" key="1">
    <citation type="submission" date="2020-02" db="EMBL/GenBank/DDBJ databases">
        <title>PAGI-encoded CrpP-like fluoroquinolone-modifying enzymes among Pseudomonas aeruginosa clinical isolates in Europe.</title>
        <authorList>
            <person name="Ortiz de la Rosa J.M."/>
            <person name="Nordmann P."/>
            <person name="Poirel L."/>
        </authorList>
    </citation>
    <scope>NUCLEOTIDE SEQUENCE</scope>
    <source>
        <strain evidence="2">PAGI-196</strain>
    </source>
</reference>
<dbReference type="SUPFAM" id="SSF57802">
    <property type="entry name" value="Rubredoxin-like"/>
    <property type="match status" value="1"/>
</dbReference>
<dbReference type="AlphaFoldDB" id="A0A6H0JNB5"/>
<dbReference type="EMBL" id="MT074674">
    <property type="protein sequence ID" value="QIU80345.1"/>
    <property type="molecule type" value="Genomic_DNA"/>
</dbReference>
<accession>A0A6H0JNB5</accession>
<feature type="region of interest" description="Disordered" evidence="1">
    <location>
        <begin position="1"/>
        <end position="29"/>
    </location>
</feature>
<protein>
    <submittedName>
        <fullName evidence="2">Uncharacterized protein</fullName>
    </submittedName>
</protein>